<dbReference type="EMBL" id="JANCLT010000024">
    <property type="protein sequence ID" value="MCP8971330.1"/>
    <property type="molecule type" value="Genomic_DNA"/>
</dbReference>
<dbReference type="InterPro" id="IPR006059">
    <property type="entry name" value="SBP"/>
</dbReference>
<dbReference type="GO" id="GO:0015768">
    <property type="term" value="P:maltose transport"/>
    <property type="evidence" value="ECO:0007669"/>
    <property type="project" value="TreeGrafter"/>
</dbReference>
<proteinExistence type="inferred from homology"/>
<gene>
    <name evidence="4" type="ORF">NK662_22690</name>
</gene>
<reference evidence="4" key="1">
    <citation type="submission" date="2022-07" db="EMBL/GenBank/DDBJ databases">
        <authorList>
            <person name="Li W.-J."/>
            <person name="Deng Q.-Q."/>
        </authorList>
    </citation>
    <scope>NUCLEOTIDE SEQUENCE</scope>
    <source>
        <strain evidence="4">SYSU M60031</strain>
    </source>
</reference>
<dbReference type="PANTHER" id="PTHR30061:SF50">
    <property type="entry name" value="MALTOSE_MALTODEXTRIN-BINDING PERIPLASMIC PROTEIN"/>
    <property type="match status" value="1"/>
</dbReference>
<dbReference type="Gene3D" id="3.40.190.10">
    <property type="entry name" value="Periplasmic binding protein-like II"/>
    <property type="match status" value="2"/>
</dbReference>
<dbReference type="GO" id="GO:1901982">
    <property type="term" value="F:maltose binding"/>
    <property type="evidence" value="ECO:0007669"/>
    <property type="project" value="TreeGrafter"/>
</dbReference>
<dbReference type="GO" id="GO:0042956">
    <property type="term" value="P:maltodextrin transmembrane transport"/>
    <property type="evidence" value="ECO:0007669"/>
    <property type="project" value="TreeGrafter"/>
</dbReference>
<keyword evidence="2" id="KW-0813">Transport</keyword>
<evidence type="ECO:0000313" key="5">
    <source>
        <dbReference type="Proteomes" id="UP001156102"/>
    </source>
</evidence>
<evidence type="ECO:0000256" key="3">
    <source>
        <dbReference type="ARBA" id="ARBA00022729"/>
    </source>
</evidence>
<dbReference type="Pfam" id="PF01547">
    <property type="entry name" value="SBP_bac_1"/>
    <property type="match status" value="1"/>
</dbReference>
<evidence type="ECO:0000256" key="1">
    <source>
        <dbReference type="ARBA" id="ARBA00008520"/>
    </source>
</evidence>
<keyword evidence="3" id="KW-0732">Signal</keyword>
<organism evidence="4 5">
    <name type="scientific">Ectobacillus ponti</name>
    <dbReference type="NCBI Taxonomy" id="2961894"/>
    <lineage>
        <taxon>Bacteria</taxon>
        <taxon>Bacillati</taxon>
        <taxon>Bacillota</taxon>
        <taxon>Bacilli</taxon>
        <taxon>Bacillales</taxon>
        <taxon>Bacillaceae</taxon>
        <taxon>Ectobacillus</taxon>
    </lineage>
</organism>
<keyword evidence="5" id="KW-1185">Reference proteome</keyword>
<comment type="similarity">
    <text evidence="1">Belongs to the bacterial solute-binding protein 1 family.</text>
</comment>
<evidence type="ECO:0000256" key="2">
    <source>
        <dbReference type="ARBA" id="ARBA00022448"/>
    </source>
</evidence>
<dbReference type="RefSeq" id="WP_254761258.1">
    <property type="nucleotide sequence ID" value="NZ_JANCLT010000024.1"/>
</dbReference>
<dbReference type="SUPFAM" id="SSF53850">
    <property type="entry name" value="Periplasmic binding protein-like II"/>
    <property type="match status" value="1"/>
</dbReference>
<protein>
    <submittedName>
        <fullName evidence="4">Extracellular solute-binding protein</fullName>
    </submittedName>
</protein>
<comment type="caution">
    <text evidence="4">The sequence shown here is derived from an EMBL/GenBank/DDBJ whole genome shotgun (WGS) entry which is preliminary data.</text>
</comment>
<accession>A0AA41XDA1</accession>
<evidence type="ECO:0000313" key="4">
    <source>
        <dbReference type="EMBL" id="MCP8971330.1"/>
    </source>
</evidence>
<dbReference type="PROSITE" id="PS51257">
    <property type="entry name" value="PROKAR_LIPOPROTEIN"/>
    <property type="match status" value="1"/>
</dbReference>
<name>A0AA41XDA1_9BACI</name>
<dbReference type="GO" id="GO:0055052">
    <property type="term" value="C:ATP-binding cassette (ABC) transporter complex, substrate-binding subunit-containing"/>
    <property type="evidence" value="ECO:0007669"/>
    <property type="project" value="TreeGrafter"/>
</dbReference>
<sequence>MKKVVPFVITGALAVGALSGCGKSEEKASANGKVKIEFFEYKSEAKATFEALAQKFEEKNPDIDVVVTNPPDATTVLKTRVAKRDIPDVVGMGADIVFSDLVKAGVFTDITKDERLSKIQPAYVQMMKDVTGSEKVYGFPYAANADAVIYNKAIFKELGIEVPKTWDEFIAAAKKVKDAGKTPFYFTFKDAWTTLPAFNVLAANTQGDDFFKKRAEGKTTFAEGYKAAMDKFTQLLEYGHKDMGGKAYNDGNTAFAKGESAMYLQGIWAIPEIKKANPNIDLGVFPYPVTNEAGKSKVVSGVDILMAQSSTSKHPKEAQKFIDFLLSEETAKTYTKEQNSFSALTGVEQQDPTLEGLKESFAKGALADFPDHYVPSAVSLDKVLQEYTQKKDVGAVLKKLDTEWDKVQNRK</sequence>
<dbReference type="Proteomes" id="UP001156102">
    <property type="component" value="Unassembled WGS sequence"/>
</dbReference>
<dbReference type="AlphaFoldDB" id="A0AA41XDA1"/>
<dbReference type="PANTHER" id="PTHR30061">
    <property type="entry name" value="MALTOSE-BINDING PERIPLASMIC PROTEIN"/>
    <property type="match status" value="1"/>
</dbReference>